<name>A0AAW8ERJ7_VARPD</name>
<dbReference type="Proteomes" id="UP001224845">
    <property type="component" value="Unassembled WGS sequence"/>
</dbReference>
<dbReference type="SUPFAM" id="SSF51735">
    <property type="entry name" value="NAD(P)-binding Rossmann-fold domains"/>
    <property type="match status" value="1"/>
</dbReference>
<accession>A0AAW8ERJ7</accession>
<dbReference type="Gene3D" id="3.40.50.720">
    <property type="entry name" value="NAD(P)-binding Rossmann-like Domain"/>
    <property type="match status" value="1"/>
</dbReference>
<protein>
    <submittedName>
        <fullName evidence="6">NAD(P)-dependent dehydrogenase (Short-subunit alcohol dehydrogenase family)</fullName>
    </submittedName>
</protein>
<dbReference type="InterPro" id="IPR036291">
    <property type="entry name" value="NAD(P)-bd_dom_sf"/>
</dbReference>
<dbReference type="GO" id="GO:0016491">
    <property type="term" value="F:oxidoreductase activity"/>
    <property type="evidence" value="ECO:0007669"/>
    <property type="project" value="UniProtKB-KW"/>
</dbReference>
<dbReference type="PRINTS" id="PR00081">
    <property type="entry name" value="GDHRDH"/>
</dbReference>
<evidence type="ECO:0000313" key="6">
    <source>
        <dbReference type="EMBL" id="MDP9974824.1"/>
    </source>
</evidence>
<dbReference type="PANTHER" id="PTHR43391">
    <property type="entry name" value="RETINOL DEHYDROGENASE-RELATED"/>
    <property type="match status" value="1"/>
</dbReference>
<dbReference type="AlphaFoldDB" id="A0AAW8ERJ7"/>
<keyword evidence="2" id="KW-0521">NADP</keyword>
<evidence type="ECO:0000313" key="7">
    <source>
        <dbReference type="Proteomes" id="UP001224845"/>
    </source>
</evidence>
<feature type="region of interest" description="Disordered" evidence="5">
    <location>
        <begin position="260"/>
        <end position="285"/>
    </location>
</feature>
<dbReference type="PANTHER" id="PTHR43391:SF14">
    <property type="entry name" value="DEHYDROGENASE_REDUCTASE SDR FAMILY PROTEIN 7-LIKE"/>
    <property type="match status" value="1"/>
</dbReference>
<dbReference type="PROSITE" id="PS00061">
    <property type="entry name" value="ADH_SHORT"/>
    <property type="match status" value="1"/>
</dbReference>
<dbReference type="EMBL" id="JAUSRV010000020">
    <property type="protein sequence ID" value="MDP9974824.1"/>
    <property type="molecule type" value="Genomic_DNA"/>
</dbReference>
<comment type="caution">
    <text evidence="6">The sequence shown here is derived from an EMBL/GenBank/DDBJ whole genome shotgun (WGS) entry which is preliminary data.</text>
</comment>
<evidence type="ECO:0000256" key="2">
    <source>
        <dbReference type="ARBA" id="ARBA00022857"/>
    </source>
</evidence>
<dbReference type="PRINTS" id="PR00080">
    <property type="entry name" value="SDRFAMILY"/>
</dbReference>
<dbReference type="CDD" id="cd05233">
    <property type="entry name" value="SDR_c"/>
    <property type="match status" value="1"/>
</dbReference>
<organism evidence="6 7">
    <name type="scientific">Variovorax paradoxus</name>
    <dbReference type="NCBI Taxonomy" id="34073"/>
    <lineage>
        <taxon>Bacteria</taxon>
        <taxon>Pseudomonadati</taxon>
        <taxon>Pseudomonadota</taxon>
        <taxon>Betaproteobacteria</taxon>
        <taxon>Burkholderiales</taxon>
        <taxon>Comamonadaceae</taxon>
        <taxon>Variovorax</taxon>
    </lineage>
</organism>
<proteinExistence type="inferred from homology"/>
<feature type="compositionally biased region" description="Polar residues" evidence="5">
    <location>
        <begin position="261"/>
        <end position="274"/>
    </location>
</feature>
<evidence type="ECO:0000256" key="1">
    <source>
        <dbReference type="ARBA" id="ARBA00006484"/>
    </source>
</evidence>
<dbReference type="Pfam" id="PF00106">
    <property type="entry name" value="adh_short"/>
    <property type="match status" value="1"/>
</dbReference>
<evidence type="ECO:0000256" key="5">
    <source>
        <dbReference type="SAM" id="MobiDB-lite"/>
    </source>
</evidence>
<reference evidence="6" key="1">
    <citation type="submission" date="2023-07" db="EMBL/GenBank/DDBJ databases">
        <title>Sorghum-associated microbial communities from plants grown in Nebraska, USA.</title>
        <authorList>
            <person name="Schachtman D."/>
        </authorList>
    </citation>
    <scope>NUCLEOTIDE SEQUENCE</scope>
    <source>
        <strain evidence="6">DS3315</strain>
    </source>
</reference>
<dbReference type="InterPro" id="IPR002347">
    <property type="entry name" value="SDR_fam"/>
</dbReference>
<keyword evidence="3" id="KW-0560">Oxidoreductase</keyword>
<comment type="similarity">
    <text evidence="1 4">Belongs to the short-chain dehydrogenases/reductases (SDR) family.</text>
</comment>
<evidence type="ECO:0000256" key="4">
    <source>
        <dbReference type="RuleBase" id="RU000363"/>
    </source>
</evidence>
<dbReference type="InterPro" id="IPR020904">
    <property type="entry name" value="Sc_DH/Rdtase_CS"/>
</dbReference>
<sequence>MKTLNNTVVVVTGGAAGIGRALALEAAARGAAVIIGDVQDAQPTVDAIAAAGGRAEWRPCDMTQYPDVAALAAHAVERFGGINVLCNNAGRGVPGPLHATDPSLARQVLDLNVLGLFHGIHAFTPHLQAAAAVGRPAFILNTGSEHSLGVPPHVGPMSIYTASKFAALGLTETAARDLAPLGIKVSLLAPGWVRTERVTALIGASAEAAARIEPYAQDSAEVAAKAFDGLAAGHMIIATNPASREFAMAHARQLMAEVQRLPQQAEQESATTASGGRCPFMHGNS</sequence>
<gene>
    <name evidence="6" type="ORF">J2W39_006108</name>
</gene>
<dbReference type="RefSeq" id="WP_307596859.1">
    <property type="nucleotide sequence ID" value="NZ_JAUSRV010000020.1"/>
</dbReference>
<evidence type="ECO:0000256" key="3">
    <source>
        <dbReference type="ARBA" id="ARBA00023002"/>
    </source>
</evidence>